<proteinExistence type="predicted"/>
<accession>A0A1G7WC06</accession>
<protein>
    <submittedName>
        <fullName evidence="1">Starch-binding associating with outer membrane</fullName>
    </submittedName>
</protein>
<dbReference type="STRING" id="405671.SAMN05421827_109189"/>
<gene>
    <name evidence="1" type="ORF">SAMN05421827_109189</name>
</gene>
<dbReference type="Pfam" id="PF12771">
    <property type="entry name" value="SusD-like_2"/>
    <property type="match status" value="1"/>
</dbReference>
<evidence type="ECO:0000313" key="2">
    <source>
        <dbReference type="Proteomes" id="UP000199643"/>
    </source>
</evidence>
<name>A0A1G7WC06_9SPHI</name>
<dbReference type="InterPro" id="IPR041662">
    <property type="entry name" value="SusD-like_2"/>
</dbReference>
<dbReference type="InterPro" id="IPR011990">
    <property type="entry name" value="TPR-like_helical_dom_sf"/>
</dbReference>
<organism evidence="1 2">
    <name type="scientific">Pedobacter terrae</name>
    <dbReference type="NCBI Taxonomy" id="405671"/>
    <lineage>
        <taxon>Bacteria</taxon>
        <taxon>Pseudomonadati</taxon>
        <taxon>Bacteroidota</taxon>
        <taxon>Sphingobacteriia</taxon>
        <taxon>Sphingobacteriales</taxon>
        <taxon>Sphingobacteriaceae</taxon>
        <taxon>Pedobacter</taxon>
    </lineage>
</organism>
<sequence>MKKIHQSIYYCLTVLTLFSSCNKFNDAINTDPNNPTKASGTQLIANSEQFLPTLSSSPFGVHYPQYLSNTSFPDNSRYVTTNFNFYGLYQGPLINLQTVITNTTLDASEGPIANQVAVAKILKAYFMWHATDRWGPLPYTEALKGKENFTPKYDSQQSIYNSLFALLDEANASLVNGNLKNDIVYGGDVSKWKRLGNTIHLLMALRLSKVDPTKGGIEFNKALTNGIMTANTDNLAYPHLAVTAQENYWYNSFTVLGRNWFAVSKPVVDFMLPLNDPRLPVFATKNSSGNYVGLDYGLATTVTPGNYSLLGTAIRQQNSPVYLVTYAQALFALAEAAKMGWIGGGDATAKANYDLAIEQSIRQWNNNDISGLTAYMLNTSVIYNPANALEQIGNQRWVHLFMHGYEGWAEWRRTGFPSFLAPPPNNNGKLIPRREGYPTQEQANNTENYKAAIAGFPYLGSDDLNARVWWDKP</sequence>
<keyword evidence="2" id="KW-1185">Reference proteome</keyword>
<dbReference type="EMBL" id="FNCH01000009">
    <property type="protein sequence ID" value="SDG69515.1"/>
    <property type="molecule type" value="Genomic_DNA"/>
</dbReference>
<dbReference type="PROSITE" id="PS51257">
    <property type="entry name" value="PROKAR_LIPOPROTEIN"/>
    <property type="match status" value="1"/>
</dbReference>
<dbReference type="OrthoDB" id="9766256at2"/>
<reference evidence="2" key="1">
    <citation type="submission" date="2016-10" db="EMBL/GenBank/DDBJ databases">
        <authorList>
            <person name="Varghese N."/>
            <person name="Submissions S."/>
        </authorList>
    </citation>
    <scope>NUCLEOTIDE SEQUENCE [LARGE SCALE GENOMIC DNA]</scope>
    <source>
        <strain evidence="2">DSM 17933</strain>
    </source>
</reference>
<dbReference type="RefSeq" id="WP_090500663.1">
    <property type="nucleotide sequence ID" value="NZ_FNCH01000009.1"/>
</dbReference>
<evidence type="ECO:0000313" key="1">
    <source>
        <dbReference type="EMBL" id="SDG69515.1"/>
    </source>
</evidence>
<dbReference type="SUPFAM" id="SSF48452">
    <property type="entry name" value="TPR-like"/>
    <property type="match status" value="1"/>
</dbReference>
<dbReference type="Gene3D" id="1.25.40.390">
    <property type="match status" value="1"/>
</dbReference>
<dbReference type="Proteomes" id="UP000199643">
    <property type="component" value="Unassembled WGS sequence"/>
</dbReference>
<dbReference type="AlphaFoldDB" id="A0A1G7WC06"/>